<keyword evidence="1" id="KW-0812">Transmembrane</keyword>
<keyword evidence="3" id="KW-1185">Reference proteome</keyword>
<evidence type="ECO:0000313" key="2">
    <source>
        <dbReference type="EMBL" id="CAI9732088.1"/>
    </source>
</evidence>
<evidence type="ECO:0000313" key="3">
    <source>
        <dbReference type="Proteomes" id="UP001162480"/>
    </source>
</evidence>
<sequence length="219" mass="25438">MPPIEAIEETYESTSLFGNDKSLASELLQNRLRSKPRPNRQWQAIASSATGFLPGWVITWFVLTAAICTWDASFIMLRPLSFPEGRLSQFWYPYKYYINLDKRYGNMEDSYVYTQSLMNYAEVILNLYTCYLDKIRSKHTIPLAFTVTVMTFWKTVLYFLMFAEPCGDTSYRAGNSALSEFFLVIIPNGVWLVLPLLVLVKLWAHITPKEHLELKSRNE</sequence>
<evidence type="ECO:0000256" key="1">
    <source>
        <dbReference type="SAM" id="Phobius"/>
    </source>
</evidence>
<dbReference type="PANTHER" id="PTHR37919:SF2">
    <property type="entry name" value="EXPERA DOMAIN-CONTAINING PROTEIN"/>
    <property type="match status" value="1"/>
</dbReference>
<accession>A0AA36BDK3</accession>
<dbReference type="Proteomes" id="UP001162480">
    <property type="component" value="Chromosome 13"/>
</dbReference>
<feature type="transmembrane region" description="Helical" evidence="1">
    <location>
        <begin position="141"/>
        <end position="161"/>
    </location>
</feature>
<protein>
    <submittedName>
        <fullName evidence="2">Emopamil-binding protein-like</fullName>
    </submittedName>
</protein>
<dbReference type="PANTHER" id="PTHR37919">
    <property type="entry name" value="PROTEIN CBG05606"/>
    <property type="match status" value="1"/>
</dbReference>
<gene>
    <name evidence="2" type="ORF">OCTVUL_1B024382</name>
</gene>
<organism evidence="2 3">
    <name type="scientific">Octopus vulgaris</name>
    <name type="common">Common octopus</name>
    <dbReference type="NCBI Taxonomy" id="6645"/>
    <lineage>
        <taxon>Eukaryota</taxon>
        <taxon>Metazoa</taxon>
        <taxon>Spiralia</taxon>
        <taxon>Lophotrochozoa</taxon>
        <taxon>Mollusca</taxon>
        <taxon>Cephalopoda</taxon>
        <taxon>Coleoidea</taxon>
        <taxon>Octopodiformes</taxon>
        <taxon>Octopoda</taxon>
        <taxon>Incirrata</taxon>
        <taxon>Octopodidae</taxon>
        <taxon>Octopus</taxon>
    </lineage>
</organism>
<dbReference type="EMBL" id="OX597826">
    <property type="protein sequence ID" value="CAI9732088.1"/>
    <property type="molecule type" value="Genomic_DNA"/>
</dbReference>
<reference evidence="2" key="1">
    <citation type="submission" date="2023-08" db="EMBL/GenBank/DDBJ databases">
        <authorList>
            <person name="Alioto T."/>
            <person name="Alioto T."/>
            <person name="Gomez Garrido J."/>
        </authorList>
    </citation>
    <scope>NUCLEOTIDE SEQUENCE</scope>
</reference>
<feature type="transmembrane region" description="Helical" evidence="1">
    <location>
        <begin position="181"/>
        <end position="204"/>
    </location>
</feature>
<dbReference type="AlphaFoldDB" id="A0AA36BDK3"/>
<keyword evidence="1" id="KW-0472">Membrane</keyword>
<proteinExistence type="predicted"/>
<name>A0AA36BDK3_OCTVU</name>
<keyword evidence="1" id="KW-1133">Transmembrane helix</keyword>